<comment type="caution">
    <text evidence="1">The sequence shown here is derived from an EMBL/GenBank/DDBJ whole genome shotgun (WGS) entry which is preliminary data.</text>
</comment>
<organism evidence="1 2">
    <name type="scientific">Candidatus Methanoperedens nitratireducens</name>
    <dbReference type="NCBI Taxonomy" id="1392998"/>
    <lineage>
        <taxon>Archaea</taxon>
        <taxon>Methanobacteriati</taxon>
        <taxon>Methanobacteriota</taxon>
        <taxon>Stenosarchaea group</taxon>
        <taxon>Methanomicrobia</taxon>
        <taxon>Methanosarcinales</taxon>
        <taxon>ANME-2 cluster</taxon>
        <taxon>Candidatus Methanoperedentaceae</taxon>
        <taxon>Candidatus Methanoperedens</taxon>
    </lineage>
</organism>
<evidence type="ECO:0000313" key="1">
    <source>
        <dbReference type="EMBL" id="KCZ72768.1"/>
    </source>
</evidence>
<proteinExistence type="predicted"/>
<keyword evidence="2" id="KW-1185">Reference proteome</keyword>
<dbReference type="Proteomes" id="UP000027153">
    <property type="component" value="Unassembled WGS sequence"/>
</dbReference>
<reference evidence="1 2" key="1">
    <citation type="journal article" date="2013" name="Nature">
        <title>Anaerobic oxidation of methane coupled to nitrate reduction in a novel archaeal lineage.</title>
        <authorList>
            <person name="Haroon M.F."/>
            <person name="Hu S."/>
            <person name="Shi Y."/>
            <person name="Imelfort M."/>
            <person name="Keller J."/>
            <person name="Hugenholtz P."/>
            <person name="Yuan Z."/>
            <person name="Tyson G.W."/>
        </authorList>
    </citation>
    <scope>NUCLEOTIDE SEQUENCE [LARGE SCALE GENOMIC DNA]</scope>
    <source>
        <strain evidence="1 2">ANME-2d</strain>
    </source>
</reference>
<dbReference type="RefSeq" id="WP_048089768.1">
    <property type="nucleotide sequence ID" value="NZ_JMIY01000002.1"/>
</dbReference>
<accession>A0A062V855</accession>
<evidence type="ECO:0000313" key="2">
    <source>
        <dbReference type="Proteomes" id="UP000027153"/>
    </source>
</evidence>
<dbReference type="AlphaFoldDB" id="A0A062V855"/>
<dbReference type="EMBL" id="JMIY01000002">
    <property type="protein sequence ID" value="KCZ72768.1"/>
    <property type="molecule type" value="Genomic_DNA"/>
</dbReference>
<name>A0A062V855_9EURY</name>
<gene>
    <name evidence="1" type="ORF">ANME2D_01202</name>
</gene>
<protein>
    <submittedName>
        <fullName evidence="1">Uncharacterized protein</fullName>
    </submittedName>
</protein>
<sequence>MMTKYNSEDYLIGEKPFLAIFLQSKSGYEEIIIQELKNKILNLNFKYLKILKCFGHFDIAILFNLDKLDINLVSFERICQQISQIDYITDSNYIVGYSWEENIDFKGMDFCWGVSSIKLALNDYTINPIKTEKEVIKKIIEISNKTDIKIKVFGGLGWNEIILIINSPSLKEISKFVYAIRIFDEILDISTIPAIIWGCWNTKKLEMVPNCQILITHRSRIDYPIRELLLLLADEHKINIYKNHQEDIGLIFGGFDIRLPIVNSELNNIVKFVLEVRKITTITKTNTIFSPMQIPPANTNLSQINISDYSVDLKTINVNRNNKNIEIPTCDELICILENEIRHLHNEYLELKNDFYTKSLYSNLESLFENLGSNINRVKELNFEINYNASKIFDQKRRRVILLEQLKKVIQSLEFSIYQRISGMQMSYLMESKHTGFEKFGGIQRIILAIEAIPREIINRTSQKNWSGFCVFGSEPDFICQNIGEVISIPFEYKYMPEKWWGLGHEIGHILINRYRDQIVTPYKKIVRDNFDNDIEKFQDNLKRTNAYDEELFDEYKNREFELINENIEEMCADYLNFKIVFFSDWKSFLNCTLNYLDSRGYDILSETRLFRVISISEHINKGSVEKDRELFTTIKKIRNFSKYDEIHFKDRINIIRNQTFYPYFKIVERILNNIDAILNIDMNADNLKAIDTKLNKGEIIESNTDSNTIYILKSLINRDLKNDINFRYQITSILSLYNSQFSK</sequence>